<gene>
    <name evidence="2" type="ORF">SAY86_013506</name>
</gene>
<evidence type="ECO:0000313" key="3">
    <source>
        <dbReference type="Proteomes" id="UP001346149"/>
    </source>
</evidence>
<proteinExistence type="predicted"/>
<dbReference type="EMBL" id="JAXQNO010000020">
    <property type="protein sequence ID" value="KAK4771731.1"/>
    <property type="molecule type" value="Genomic_DNA"/>
</dbReference>
<feature type="region of interest" description="Disordered" evidence="1">
    <location>
        <begin position="1"/>
        <end position="48"/>
    </location>
</feature>
<protein>
    <submittedName>
        <fullName evidence="2">Uncharacterized protein</fullName>
    </submittedName>
</protein>
<accession>A0AAN7KR62</accession>
<reference evidence="2 3" key="1">
    <citation type="journal article" date="2023" name="Hortic Res">
        <title>Pangenome of water caltrop reveals structural variations and asymmetric subgenome divergence after allopolyploidization.</title>
        <authorList>
            <person name="Zhang X."/>
            <person name="Chen Y."/>
            <person name="Wang L."/>
            <person name="Yuan Y."/>
            <person name="Fang M."/>
            <person name="Shi L."/>
            <person name="Lu R."/>
            <person name="Comes H.P."/>
            <person name="Ma Y."/>
            <person name="Chen Y."/>
            <person name="Huang G."/>
            <person name="Zhou Y."/>
            <person name="Zheng Z."/>
            <person name="Qiu Y."/>
        </authorList>
    </citation>
    <scope>NUCLEOTIDE SEQUENCE [LARGE SCALE GENOMIC DNA]</scope>
    <source>
        <strain evidence="2">F231</strain>
    </source>
</reference>
<keyword evidence="3" id="KW-1185">Reference proteome</keyword>
<dbReference type="AlphaFoldDB" id="A0AAN7KR62"/>
<evidence type="ECO:0000256" key="1">
    <source>
        <dbReference type="SAM" id="MobiDB-lite"/>
    </source>
</evidence>
<sequence length="73" mass="8115">MASETLSWADQWGEGGIGAMPRDEGGDSYKREGKTTKKQSKVKAALKKIKKRTSNGFKWIKNLGKKKGKRTSD</sequence>
<feature type="compositionally biased region" description="Basic and acidic residues" evidence="1">
    <location>
        <begin position="21"/>
        <end position="35"/>
    </location>
</feature>
<organism evidence="2 3">
    <name type="scientific">Trapa natans</name>
    <name type="common">Water chestnut</name>
    <dbReference type="NCBI Taxonomy" id="22666"/>
    <lineage>
        <taxon>Eukaryota</taxon>
        <taxon>Viridiplantae</taxon>
        <taxon>Streptophyta</taxon>
        <taxon>Embryophyta</taxon>
        <taxon>Tracheophyta</taxon>
        <taxon>Spermatophyta</taxon>
        <taxon>Magnoliopsida</taxon>
        <taxon>eudicotyledons</taxon>
        <taxon>Gunneridae</taxon>
        <taxon>Pentapetalae</taxon>
        <taxon>rosids</taxon>
        <taxon>malvids</taxon>
        <taxon>Myrtales</taxon>
        <taxon>Lythraceae</taxon>
        <taxon>Trapa</taxon>
    </lineage>
</organism>
<comment type="caution">
    <text evidence="2">The sequence shown here is derived from an EMBL/GenBank/DDBJ whole genome shotgun (WGS) entry which is preliminary data.</text>
</comment>
<feature type="compositionally biased region" description="Basic residues" evidence="1">
    <location>
        <begin position="36"/>
        <end position="48"/>
    </location>
</feature>
<name>A0AAN7KR62_TRANT</name>
<evidence type="ECO:0000313" key="2">
    <source>
        <dbReference type="EMBL" id="KAK4771731.1"/>
    </source>
</evidence>
<dbReference type="Proteomes" id="UP001346149">
    <property type="component" value="Unassembled WGS sequence"/>
</dbReference>